<dbReference type="KEGG" id="gsn:YC6258_03322"/>
<dbReference type="PATRIC" id="fig|1445510.3.peg.3284"/>
<evidence type="ECO:0000313" key="1">
    <source>
        <dbReference type="EMBL" id="AJQ95358.1"/>
    </source>
</evidence>
<keyword evidence="2" id="KW-1185">Reference proteome</keyword>
<dbReference type="Pfam" id="PF21842">
    <property type="entry name" value="DUF6901"/>
    <property type="match status" value="1"/>
</dbReference>
<dbReference type="STRING" id="1445510.YC6258_03322"/>
<dbReference type="HOGENOM" id="CLU_086634_0_0_6"/>
<evidence type="ECO:0000313" key="2">
    <source>
        <dbReference type="Proteomes" id="UP000032266"/>
    </source>
</evidence>
<dbReference type="Proteomes" id="UP000032266">
    <property type="component" value="Chromosome"/>
</dbReference>
<dbReference type="InterPro" id="IPR054196">
    <property type="entry name" value="DUF6901"/>
</dbReference>
<accession>A0A0C5VPN1</accession>
<dbReference type="EMBL" id="CP007142">
    <property type="protein sequence ID" value="AJQ95358.1"/>
    <property type="molecule type" value="Genomic_DNA"/>
</dbReference>
<dbReference type="RefSeq" id="WP_044617681.1">
    <property type="nucleotide sequence ID" value="NZ_CP007142.1"/>
</dbReference>
<gene>
    <name evidence="1" type="ORF">YC6258_03322</name>
</gene>
<protein>
    <submittedName>
        <fullName evidence="1">Uncharacterized protein</fullName>
    </submittedName>
</protein>
<sequence length="234" mass="26670">MAIEYRFYFQDDEACLSYLIDPDNSKNSTTRASKPASWTELKNCQCSNCPLSAKDHKYCPAAVDMERVIEDFSRLPAMRKVDVHVLTPEREYRKVTGIEEGLRSLMGLIMAESNCPILSKLRPMAYTHLPFTNQSEFIIRSVGTYLLRQFYHRQSRNQADWDLKGLIALNQELRLVNQALWQRVNNGSPGDSNLKALLSFFAMSSSVSFSLEAQLAKVRPAFLEETDLGPFEGE</sequence>
<organism evidence="1 2">
    <name type="scientific">Gynuella sunshinyii YC6258</name>
    <dbReference type="NCBI Taxonomy" id="1445510"/>
    <lineage>
        <taxon>Bacteria</taxon>
        <taxon>Pseudomonadati</taxon>
        <taxon>Pseudomonadota</taxon>
        <taxon>Gammaproteobacteria</taxon>
        <taxon>Oceanospirillales</taxon>
        <taxon>Saccharospirillaceae</taxon>
        <taxon>Gynuella</taxon>
    </lineage>
</organism>
<dbReference type="OrthoDB" id="9813686at2"/>
<proteinExistence type="predicted"/>
<name>A0A0C5VPN1_9GAMM</name>
<reference evidence="1 2" key="1">
    <citation type="submission" date="2014-01" db="EMBL/GenBank/DDBJ databases">
        <title>Full genme sequencing of cellulolytic bacterium Gynuella sunshinyii YC6258T gen. nov., sp. nov.</title>
        <authorList>
            <person name="Khan H."/>
            <person name="Chung E.J."/>
            <person name="Chung Y.R."/>
        </authorList>
    </citation>
    <scope>NUCLEOTIDE SEQUENCE [LARGE SCALE GENOMIC DNA]</scope>
    <source>
        <strain evidence="1 2">YC6258</strain>
    </source>
</reference>
<dbReference type="AlphaFoldDB" id="A0A0C5VPN1"/>